<feature type="signal peptide" evidence="2">
    <location>
        <begin position="1"/>
        <end position="25"/>
    </location>
</feature>
<organism evidence="3 4">
    <name type="scientific">Streptomyces xanthochromogenes</name>
    <dbReference type="NCBI Taxonomy" id="67384"/>
    <lineage>
        <taxon>Bacteria</taxon>
        <taxon>Bacillati</taxon>
        <taxon>Actinomycetota</taxon>
        <taxon>Actinomycetes</taxon>
        <taxon>Kitasatosporales</taxon>
        <taxon>Streptomycetaceae</taxon>
        <taxon>Streptomyces</taxon>
    </lineage>
</organism>
<reference evidence="4" key="1">
    <citation type="journal article" date="2019" name="Int. J. Syst. Evol. Microbiol.">
        <title>The Global Catalogue of Microorganisms (GCM) 10K type strain sequencing project: providing services to taxonomists for standard genome sequencing and annotation.</title>
        <authorList>
            <consortium name="The Broad Institute Genomics Platform"/>
            <consortium name="The Broad Institute Genome Sequencing Center for Infectious Disease"/>
            <person name="Wu L."/>
            <person name="Ma J."/>
        </authorList>
    </citation>
    <scope>NUCLEOTIDE SEQUENCE [LARGE SCALE GENOMIC DNA]</scope>
    <source>
        <strain evidence="4">JCM 4594</strain>
    </source>
</reference>
<keyword evidence="2" id="KW-0732">Signal</keyword>
<keyword evidence="4" id="KW-1185">Reference proteome</keyword>
<evidence type="ECO:0000256" key="2">
    <source>
        <dbReference type="SAM" id="SignalP"/>
    </source>
</evidence>
<comment type="caution">
    <text evidence="3">The sequence shown here is derived from an EMBL/GenBank/DDBJ whole genome shotgun (WGS) entry which is preliminary data.</text>
</comment>
<dbReference type="RefSeq" id="WP_190026644.1">
    <property type="nucleotide sequence ID" value="NZ_BMUU01000002.1"/>
</dbReference>
<dbReference type="EMBL" id="BMUU01000002">
    <property type="protein sequence ID" value="GGY23706.1"/>
    <property type="molecule type" value="Genomic_DNA"/>
</dbReference>
<dbReference type="GeneID" id="96289663"/>
<feature type="region of interest" description="Disordered" evidence="1">
    <location>
        <begin position="28"/>
        <end position="62"/>
    </location>
</feature>
<feature type="chain" id="PRO_5046536742" description="Lipoprotein" evidence="2">
    <location>
        <begin position="26"/>
        <end position="246"/>
    </location>
</feature>
<evidence type="ECO:0000313" key="4">
    <source>
        <dbReference type="Proteomes" id="UP000600946"/>
    </source>
</evidence>
<name>A0ABQ2ZUZ1_9ACTN</name>
<gene>
    <name evidence="3" type="ORF">GCM10010326_16630</name>
</gene>
<evidence type="ECO:0000313" key="3">
    <source>
        <dbReference type="EMBL" id="GGY23706.1"/>
    </source>
</evidence>
<protein>
    <recommendedName>
        <fullName evidence="5">Lipoprotein</fullName>
    </recommendedName>
</protein>
<feature type="compositionally biased region" description="Basic and acidic residues" evidence="1">
    <location>
        <begin position="34"/>
        <end position="44"/>
    </location>
</feature>
<feature type="compositionally biased region" description="Low complexity" evidence="1">
    <location>
        <begin position="45"/>
        <end position="61"/>
    </location>
</feature>
<proteinExistence type="predicted"/>
<accession>A0ABQ2ZUZ1</accession>
<sequence>MPVFTAVSVRRAVAVALAASSLVFAAGCGSSDGTSDKPAGKDAAKSSSSAAPGTSGDAGSAKGAVTEARLKAALLTEKDVPAGWKAGPSTGGLTFGKATKPECQKLMQLMQSEAAPMGAATRRTSNFEYGLQQVFGFDGDKAAGYLKGFDATLAQCAAFTVDVEGEKYPATVKPLTVDKAGDEAHGYELVMDMGPIKMGFHNYVVRKGGALSALSTKGKQPVGIPAAEYKAVTATVAKKLDQAIQG</sequence>
<evidence type="ECO:0008006" key="5">
    <source>
        <dbReference type="Google" id="ProtNLM"/>
    </source>
</evidence>
<evidence type="ECO:0000256" key="1">
    <source>
        <dbReference type="SAM" id="MobiDB-lite"/>
    </source>
</evidence>
<dbReference type="Proteomes" id="UP000600946">
    <property type="component" value="Unassembled WGS sequence"/>
</dbReference>